<sequence>DLQTELKTLQSKQTNAFTVFGRWVQPLLDKIEVAFQQNLFKKKPIGPLGAYIEVLDSGWAHIAEQVIGVNISAFCVDNQDDAQVLDSLFESTKPSKIISRFRPRHDARLIAEHSVMSSTYKSLWSILKISNDVVANILIDRYQLETTLLIPTADEAGAILKDRNTVPQNCKLAYTLRGDRYFPDPNYRVYSGHGSTQTRFLQTSVADKARAVESDISRLKYESDRVAAELKTLSGECAELRRQEKDSNQKLNGKKVKVRSLRQKLTELEGQEEPPPPSLSLLEEDIKKQEAYLADATDALSKTKEQIQVTTAEFTVANGAYSEAMRSIEQTKEEANDIMEKIKNLIAKEKEMKRTESLLKQQMKKQVEKTNETEKRHTEMQEKLQKETEAANNLLPRIDTDR</sequence>
<evidence type="ECO:0000256" key="7">
    <source>
        <dbReference type="ARBA" id="ARBA00023054"/>
    </source>
</evidence>
<evidence type="ECO:0000256" key="11">
    <source>
        <dbReference type="SAM" id="MobiDB-lite"/>
    </source>
</evidence>
<evidence type="ECO:0000256" key="9">
    <source>
        <dbReference type="ARBA" id="ARBA00023204"/>
    </source>
</evidence>
<keyword evidence="8" id="KW-0233">DNA recombination</keyword>
<dbReference type="Proteomes" id="UP001381693">
    <property type="component" value="Unassembled WGS sequence"/>
</dbReference>
<feature type="region of interest" description="Disordered" evidence="11">
    <location>
        <begin position="359"/>
        <end position="402"/>
    </location>
</feature>
<evidence type="ECO:0000256" key="3">
    <source>
        <dbReference type="ARBA" id="ARBA00022454"/>
    </source>
</evidence>
<keyword evidence="7" id="KW-0175">Coiled coil</keyword>
<keyword evidence="3" id="KW-0158">Chromosome</keyword>
<dbReference type="EMBL" id="JAXCGZ010022029">
    <property type="protein sequence ID" value="KAK7038921.1"/>
    <property type="molecule type" value="Genomic_DNA"/>
</dbReference>
<dbReference type="GO" id="GO:0030915">
    <property type="term" value="C:Smc5-Smc6 complex"/>
    <property type="evidence" value="ECO:0007669"/>
    <property type="project" value="TreeGrafter"/>
</dbReference>
<dbReference type="GO" id="GO:0005524">
    <property type="term" value="F:ATP binding"/>
    <property type="evidence" value="ECO:0007669"/>
    <property type="project" value="UniProtKB-KW"/>
</dbReference>
<comment type="subcellular location">
    <subcellularLocation>
        <location evidence="2">Chromosome</location>
    </subcellularLocation>
    <subcellularLocation>
        <location evidence="1">Nucleus</location>
    </subcellularLocation>
</comment>
<feature type="compositionally biased region" description="Basic and acidic residues" evidence="11">
    <location>
        <begin position="365"/>
        <end position="389"/>
    </location>
</feature>
<evidence type="ECO:0000256" key="8">
    <source>
        <dbReference type="ARBA" id="ARBA00023172"/>
    </source>
</evidence>
<comment type="caution">
    <text evidence="12">The sequence shown here is derived from an EMBL/GenBank/DDBJ whole genome shotgun (WGS) entry which is preliminary data.</text>
</comment>
<feature type="non-terminal residue" evidence="12">
    <location>
        <position position="1"/>
    </location>
</feature>
<dbReference type="GO" id="GO:0003684">
    <property type="term" value="F:damaged DNA binding"/>
    <property type="evidence" value="ECO:0007669"/>
    <property type="project" value="TreeGrafter"/>
</dbReference>
<evidence type="ECO:0000256" key="4">
    <source>
        <dbReference type="ARBA" id="ARBA00022741"/>
    </source>
</evidence>
<keyword evidence="13" id="KW-1185">Reference proteome</keyword>
<organism evidence="12 13">
    <name type="scientific">Halocaridina rubra</name>
    <name type="common">Hawaiian red shrimp</name>
    <dbReference type="NCBI Taxonomy" id="373956"/>
    <lineage>
        <taxon>Eukaryota</taxon>
        <taxon>Metazoa</taxon>
        <taxon>Ecdysozoa</taxon>
        <taxon>Arthropoda</taxon>
        <taxon>Crustacea</taxon>
        <taxon>Multicrustacea</taxon>
        <taxon>Malacostraca</taxon>
        <taxon>Eumalacostraca</taxon>
        <taxon>Eucarida</taxon>
        <taxon>Decapoda</taxon>
        <taxon>Pleocyemata</taxon>
        <taxon>Caridea</taxon>
        <taxon>Atyoidea</taxon>
        <taxon>Atyidae</taxon>
        <taxon>Halocaridina</taxon>
    </lineage>
</organism>
<dbReference type="GO" id="GO:0000724">
    <property type="term" value="P:double-strand break repair via homologous recombination"/>
    <property type="evidence" value="ECO:0007669"/>
    <property type="project" value="TreeGrafter"/>
</dbReference>
<dbReference type="AlphaFoldDB" id="A0AAN8WH85"/>
<dbReference type="GO" id="GO:0003697">
    <property type="term" value="F:single-stranded DNA binding"/>
    <property type="evidence" value="ECO:0007669"/>
    <property type="project" value="TreeGrafter"/>
</dbReference>
<proteinExistence type="predicted"/>
<accession>A0AAN8WH85</accession>
<dbReference type="GO" id="GO:0035861">
    <property type="term" value="C:site of double-strand break"/>
    <property type="evidence" value="ECO:0007669"/>
    <property type="project" value="TreeGrafter"/>
</dbReference>
<keyword evidence="10" id="KW-0539">Nucleus</keyword>
<keyword evidence="4" id="KW-0547">Nucleotide-binding</keyword>
<evidence type="ECO:0000313" key="12">
    <source>
        <dbReference type="EMBL" id="KAK7038921.1"/>
    </source>
</evidence>
<dbReference type="PANTHER" id="PTHR19306">
    <property type="entry name" value="STRUCTURAL MAINTENANCE OF CHROMOSOMES 5,6 SMC5, SMC6"/>
    <property type="match status" value="1"/>
</dbReference>
<evidence type="ECO:0000256" key="6">
    <source>
        <dbReference type="ARBA" id="ARBA00022840"/>
    </source>
</evidence>
<keyword evidence="9" id="KW-0234">DNA repair</keyword>
<protein>
    <submittedName>
        <fullName evidence="12">Structural maintenance of chromosomes protein 6</fullName>
    </submittedName>
</protein>
<gene>
    <name evidence="12" type="primary">SMC6_2</name>
    <name evidence="12" type="ORF">SK128_025632</name>
</gene>
<evidence type="ECO:0000313" key="13">
    <source>
        <dbReference type="Proteomes" id="UP001381693"/>
    </source>
</evidence>
<evidence type="ECO:0000256" key="1">
    <source>
        <dbReference type="ARBA" id="ARBA00004123"/>
    </source>
</evidence>
<keyword evidence="5" id="KW-0227">DNA damage</keyword>
<dbReference type="GO" id="GO:0005634">
    <property type="term" value="C:nucleus"/>
    <property type="evidence" value="ECO:0007669"/>
    <property type="project" value="UniProtKB-SubCell"/>
</dbReference>
<evidence type="ECO:0000256" key="2">
    <source>
        <dbReference type="ARBA" id="ARBA00004286"/>
    </source>
</evidence>
<reference evidence="12 13" key="1">
    <citation type="submission" date="2023-11" db="EMBL/GenBank/DDBJ databases">
        <title>Halocaridina rubra genome assembly.</title>
        <authorList>
            <person name="Smith C."/>
        </authorList>
    </citation>
    <scope>NUCLEOTIDE SEQUENCE [LARGE SCALE GENOMIC DNA]</scope>
    <source>
        <strain evidence="12">EP-1</strain>
        <tissue evidence="12">Whole</tissue>
    </source>
</reference>
<evidence type="ECO:0000256" key="5">
    <source>
        <dbReference type="ARBA" id="ARBA00022763"/>
    </source>
</evidence>
<name>A0AAN8WH85_HALRR</name>
<evidence type="ECO:0000256" key="10">
    <source>
        <dbReference type="ARBA" id="ARBA00023242"/>
    </source>
</evidence>
<dbReference type="PANTHER" id="PTHR19306:SF6">
    <property type="entry name" value="STRUCTURAL MAINTENANCE OF CHROMOSOMES PROTEIN 6"/>
    <property type="match status" value="1"/>
</dbReference>
<keyword evidence="6" id="KW-0067">ATP-binding</keyword>